<feature type="domain" description="Kinesin motor" evidence="16">
    <location>
        <begin position="185"/>
        <end position="452"/>
    </location>
</feature>
<evidence type="ECO:0000256" key="2">
    <source>
        <dbReference type="ARBA" id="ARBA00004300"/>
    </source>
</evidence>
<evidence type="ECO:0000256" key="8">
    <source>
        <dbReference type="ARBA" id="ARBA00022840"/>
    </source>
</evidence>
<dbReference type="PROSITE" id="PS50067">
    <property type="entry name" value="KINESIN_MOTOR_2"/>
    <property type="match status" value="1"/>
</dbReference>
<accession>A0A674BLX7</accession>
<dbReference type="Gene3D" id="3.40.850.10">
    <property type="entry name" value="Kinesin motor domain"/>
    <property type="match status" value="1"/>
</dbReference>
<dbReference type="SUPFAM" id="SSF52540">
    <property type="entry name" value="P-loop containing nucleoside triphosphate hydrolases"/>
    <property type="match status" value="1"/>
</dbReference>
<dbReference type="GO" id="GO:0003777">
    <property type="term" value="F:microtubule motor activity"/>
    <property type="evidence" value="ECO:0007669"/>
    <property type="project" value="InterPro"/>
</dbReference>
<evidence type="ECO:0000256" key="6">
    <source>
        <dbReference type="ARBA" id="ARBA00022741"/>
    </source>
</evidence>
<comment type="caution">
    <text evidence="13">Lacks conserved residue(s) required for the propagation of feature annotation.</text>
</comment>
<keyword evidence="4" id="KW-0132">Cell division</keyword>
<evidence type="ECO:0000256" key="12">
    <source>
        <dbReference type="ARBA" id="ARBA00023306"/>
    </source>
</evidence>
<dbReference type="Ensembl" id="ENSSTUT00000076882.1">
    <property type="protein sequence ID" value="ENSSTUP00000072444.1"/>
    <property type="gene ID" value="ENSSTUG00000031403.1"/>
</dbReference>
<comment type="subcellular location">
    <subcellularLocation>
        <location evidence="2">Cytoplasm</location>
        <location evidence="2">Cytoskeleton</location>
        <location evidence="2">Microtubule organizing center</location>
        <location evidence="2">Centrosome</location>
    </subcellularLocation>
    <subcellularLocation>
        <location evidence="1">Cytoplasm</location>
        <location evidence="1">Cytoskeleton</location>
        <location evidence="1">Spindle</location>
    </subcellularLocation>
</comment>
<reference evidence="17" key="2">
    <citation type="submission" date="2025-09" db="UniProtKB">
        <authorList>
            <consortium name="Ensembl"/>
        </authorList>
    </citation>
    <scope>IDENTIFICATION</scope>
</reference>
<dbReference type="InterPro" id="IPR036961">
    <property type="entry name" value="Kinesin_motor_dom_sf"/>
</dbReference>
<evidence type="ECO:0000256" key="7">
    <source>
        <dbReference type="ARBA" id="ARBA00022776"/>
    </source>
</evidence>
<organism evidence="17 18">
    <name type="scientific">Salmo trutta</name>
    <name type="common">Brown trout</name>
    <dbReference type="NCBI Taxonomy" id="8032"/>
    <lineage>
        <taxon>Eukaryota</taxon>
        <taxon>Metazoa</taxon>
        <taxon>Chordata</taxon>
        <taxon>Craniata</taxon>
        <taxon>Vertebrata</taxon>
        <taxon>Euteleostomi</taxon>
        <taxon>Actinopterygii</taxon>
        <taxon>Neopterygii</taxon>
        <taxon>Teleostei</taxon>
        <taxon>Protacanthopterygii</taxon>
        <taxon>Salmoniformes</taxon>
        <taxon>Salmonidae</taxon>
        <taxon>Salmoninae</taxon>
        <taxon>Salmo</taxon>
    </lineage>
</organism>
<keyword evidence="12" id="KW-0131">Cell cycle</keyword>
<keyword evidence="8 14" id="KW-0067">ATP-binding</keyword>
<dbReference type="GO" id="GO:0051301">
    <property type="term" value="P:cell division"/>
    <property type="evidence" value="ECO:0007669"/>
    <property type="project" value="UniProtKB-KW"/>
</dbReference>
<evidence type="ECO:0000256" key="11">
    <source>
        <dbReference type="ARBA" id="ARBA00023212"/>
    </source>
</evidence>
<evidence type="ECO:0000256" key="4">
    <source>
        <dbReference type="ARBA" id="ARBA00022618"/>
    </source>
</evidence>
<dbReference type="GO" id="GO:0007018">
    <property type="term" value="P:microtubule-based movement"/>
    <property type="evidence" value="ECO:0007669"/>
    <property type="project" value="InterPro"/>
</dbReference>
<dbReference type="InterPro" id="IPR001752">
    <property type="entry name" value="Kinesin_motor_dom"/>
</dbReference>
<keyword evidence="3" id="KW-0963">Cytoplasm</keyword>
<evidence type="ECO:0000256" key="5">
    <source>
        <dbReference type="ARBA" id="ARBA00022701"/>
    </source>
</evidence>
<proteinExistence type="inferred from homology"/>
<keyword evidence="11" id="KW-0206">Cytoskeleton</keyword>
<evidence type="ECO:0000256" key="3">
    <source>
        <dbReference type="ARBA" id="ARBA00022490"/>
    </source>
</evidence>
<dbReference type="GeneTree" id="ENSGT00940000155570"/>
<evidence type="ECO:0000256" key="9">
    <source>
        <dbReference type="ARBA" id="ARBA00023054"/>
    </source>
</evidence>
<keyword evidence="7" id="KW-0498">Mitosis</keyword>
<dbReference type="Pfam" id="PF22923">
    <property type="entry name" value="KIF2A-like_1st"/>
    <property type="match status" value="1"/>
</dbReference>
<evidence type="ECO:0000256" key="14">
    <source>
        <dbReference type="RuleBase" id="RU000394"/>
    </source>
</evidence>
<dbReference type="PANTHER" id="PTHR47971:SF24">
    <property type="entry name" value="KINESIN-LIKE PROTEIN"/>
    <property type="match status" value="1"/>
</dbReference>
<sequence>MNNHTCFVTGRIHQAMVTSLNEDNESVTVEWIENGDTKGKEIDLESIFALNPDVAPEEEIAPSPETPPPPTPTSVKVNKITKVKEEIPFRSVECACSVKGSVCDFLFLCRGFLAARRKSNCVKEVEKLQEKRERRRIQQQELREKKAQEVDTTVPNYEILYMIRDFRASLDYRPLSTTDLIEEHRICVCVRKRPLNKKELTIRDLDVITIPSKDVVMVHEPKQKVDLTRYLENQTFRFDYAFDDSTTNEMVYRSNRQQSVVAVKHLFCLTCQLYVFTGIQSRRTTMGGDFSGKNQDCSKGIYALAARDVFVMLKKPCYKKLDLQVYATFFEIYSGKVFDLLNGKAKLRVLEDGKQQVQVVGLHERDVKCTEDVLKLIEVGNSCRTSGQTSANAHSSRSHAVFQIILRRKGKMHGKFSLIDLAGNERGADTSSADRQTRLEGAEINKSLLALKIATISPGMTSCENTLNTLRYANRVKELTVDANQVIEGVRPNIHVVDLLDNDWDHLGSSPQRDDLKLLCEQNEEEVSPQLFNFHEAVSQMVEMEEQVLEDHRAVFQESIRWLEDEKVLLEMTEEVDYDVDSYATQLEQILDQKIDILTELRDKVKSFRSSLQEEEQASKQINPKRPRALL</sequence>
<evidence type="ECO:0000313" key="17">
    <source>
        <dbReference type="Ensembl" id="ENSSTUP00000072444.1"/>
    </source>
</evidence>
<dbReference type="CDD" id="cd01367">
    <property type="entry name" value="KISc_KIF2_like"/>
    <property type="match status" value="1"/>
</dbReference>
<evidence type="ECO:0000259" key="16">
    <source>
        <dbReference type="PROSITE" id="PS50067"/>
    </source>
</evidence>
<evidence type="ECO:0000256" key="10">
    <source>
        <dbReference type="ARBA" id="ARBA00023175"/>
    </source>
</evidence>
<keyword evidence="18" id="KW-1185">Reference proteome</keyword>
<name>A0A674BLX7_SALTR</name>
<keyword evidence="10 14" id="KW-0505">Motor protein</keyword>
<reference evidence="17" key="1">
    <citation type="submission" date="2025-08" db="UniProtKB">
        <authorList>
            <consortium name="Ensembl"/>
        </authorList>
    </citation>
    <scope>IDENTIFICATION</scope>
</reference>
<feature type="region of interest" description="Disordered" evidence="15">
    <location>
        <begin position="612"/>
        <end position="631"/>
    </location>
</feature>
<dbReference type="GO" id="GO:0005524">
    <property type="term" value="F:ATP binding"/>
    <property type="evidence" value="ECO:0007669"/>
    <property type="project" value="UniProtKB-KW"/>
</dbReference>
<protein>
    <recommendedName>
        <fullName evidence="14">Kinesin-like protein</fullName>
    </recommendedName>
</protein>
<dbReference type="Proteomes" id="UP000472277">
    <property type="component" value="Chromosome 9"/>
</dbReference>
<dbReference type="GO" id="GO:0005874">
    <property type="term" value="C:microtubule"/>
    <property type="evidence" value="ECO:0007669"/>
    <property type="project" value="UniProtKB-KW"/>
</dbReference>
<keyword evidence="9" id="KW-0175">Coiled coil</keyword>
<keyword evidence="6 14" id="KW-0547">Nucleotide-binding</keyword>
<dbReference type="InterPro" id="IPR054473">
    <property type="entry name" value="KIF2A-like_N"/>
</dbReference>
<evidence type="ECO:0000256" key="13">
    <source>
        <dbReference type="PROSITE-ProRule" id="PRU00283"/>
    </source>
</evidence>
<dbReference type="InterPro" id="IPR027640">
    <property type="entry name" value="Kinesin-like_fam"/>
</dbReference>
<dbReference type="SMART" id="SM00129">
    <property type="entry name" value="KISc"/>
    <property type="match status" value="1"/>
</dbReference>
<dbReference type="PROSITE" id="PS00411">
    <property type="entry name" value="KINESIN_MOTOR_1"/>
    <property type="match status" value="1"/>
</dbReference>
<gene>
    <name evidence="17" type="primary">KIF2A</name>
    <name evidence="17" type="synonym">LOC115200265</name>
</gene>
<dbReference type="InterPro" id="IPR027417">
    <property type="entry name" value="P-loop_NTPase"/>
</dbReference>
<evidence type="ECO:0000256" key="1">
    <source>
        <dbReference type="ARBA" id="ARBA00004186"/>
    </source>
</evidence>
<dbReference type="InterPro" id="IPR019821">
    <property type="entry name" value="Kinesin_motor_CS"/>
</dbReference>
<evidence type="ECO:0000313" key="18">
    <source>
        <dbReference type="Proteomes" id="UP000472277"/>
    </source>
</evidence>
<dbReference type="PANTHER" id="PTHR47971">
    <property type="entry name" value="KINESIN-RELATED PROTEIN 6"/>
    <property type="match status" value="1"/>
</dbReference>
<keyword evidence="5 14" id="KW-0493">Microtubule</keyword>
<comment type="similarity">
    <text evidence="13 14">Belongs to the TRAFAC class myosin-kinesin ATPase superfamily. Kinesin family.</text>
</comment>
<evidence type="ECO:0000256" key="15">
    <source>
        <dbReference type="SAM" id="MobiDB-lite"/>
    </source>
</evidence>
<dbReference type="AlphaFoldDB" id="A0A674BLX7"/>
<dbReference type="PRINTS" id="PR00380">
    <property type="entry name" value="KINESINHEAVY"/>
</dbReference>
<dbReference type="Pfam" id="PF00225">
    <property type="entry name" value="Kinesin"/>
    <property type="match status" value="1"/>
</dbReference>
<dbReference type="GO" id="GO:0008017">
    <property type="term" value="F:microtubule binding"/>
    <property type="evidence" value="ECO:0007669"/>
    <property type="project" value="InterPro"/>
</dbReference>
<dbReference type="GO" id="GO:0007019">
    <property type="term" value="P:microtubule depolymerization"/>
    <property type="evidence" value="ECO:0007669"/>
    <property type="project" value="TreeGrafter"/>
</dbReference>